<dbReference type="InterPro" id="IPR001451">
    <property type="entry name" value="Hexapep"/>
</dbReference>
<dbReference type="PANTHER" id="PTHR43377">
    <property type="entry name" value="BILIVERDIN REDUCTASE A"/>
    <property type="match status" value="1"/>
</dbReference>
<accession>A0A932GMJ9</accession>
<gene>
    <name evidence="3" type="ORF">HYY65_02295</name>
</gene>
<dbReference type="EMBL" id="JACPSX010000039">
    <property type="protein sequence ID" value="MBI3013903.1"/>
    <property type="molecule type" value="Genomic_DNA"/>
</dbReference>
<dbReference type="AlphaFoldDB" id="A0A932GMJ9"/>
<dbReference type="Pfam" id="PF22725">
    <property type="entry name" value="GFO_IDH_MocA_C3"/>
    <property type="match status" value="1"/>
</dbReference>
<feature type="domain" description="Gfo/Idh/MocA-like oxidoreductase N-terminal" evidence="1">
    <location>
        <begin position="2"/>
        <end position="118"/>
    </location>
</feature>
<sequence>MGVAVVGAGYWGKNLVRNFAALGKLSAVCESDPQRLKSFENVAPGVRLVAGYQEILADPAIPAVAIATRAEQHYEMARQALVAGKDVFVEKPLSLKVAEGRALVDLAKEKGLILMVGHVLRYHPAVLKLKEMVSRGDLGKIQYVYSNRLNLGRFRNEENILWSFAPHDIAVILYLLGEVPVAVSANGGNYLHRDIADVTVTTMSFKSGVRAHIFVSWLHPYKEQKLVLVGDRQMAVFDDVAPREKLLLFNHKIEWVDRIPVPRREDAQIVPVEEAEPLRAECEHFLGCVETRSRPLTDGESGLQVLEVLAAAQSSLEGKNQIVALEKAPEQPYFAHPTAVIDEPCEIGEGTRIWHFSHVMSGAKIGRNCSIGQNVFIGKNVVVGNNVKIQNDVSVFEEVTLEDDVFCGPSMVFTNVINPRSHVSRKDEYRKTLVRRGATIGANATIVCGHTVGKSAFIGAGAVVTKDVPDYALVLGNPGRIQGWMCQCGVKMAGNSEPRAKGKTKKPSPAGTVLSCSACGERYRMKGEKVEPIPSARVKK</sequence>
<dbReference type="SUPFAM" id="SSF55347">
    <property type="entry name" value="Glyceraldehyde-3-phosphate dehydrogenase-like, C-terminal domain"/>
    <property type="match status" value="1"/>
</dbReference>
<feature type="domain" description="GFO/IDH/MocA-like oxidoreductase" evidence="2">
    <location>
        <begin position="127"/>
        <end position="234"/>
    </location>
</feature>
<dbReference type="Gene3D" id="3.30.360.10">
    <property type="entry name" value="Dihydrodipicolinate Reductase, domain 2"/>
    <property type="match status" value="1"/>
</dbReference>
<dbReference type="Gene3D" id="3.40.50.720">
    <property type="entry name" value="NAD(P)-binding Rossmann-like Domain"/>
    <property type="match status" value="1"/>
</dbReference>
<dbReference type="Pfam" id="PF14602">
    <property type="entry name" value="Hexapep_2"/>
    <property type="match status" value="1"/>
</dbReference>
<dbReference type="PANTHER" id="PTHR43377:SF6">
    <property type="entry name" value="GFO_IDH_MOCA-LIKE OXIDOREDUCTASE N-TERMINAL DOMAIN-CONTAINING PROTEIN"/>
    <property type="match status" value="1"/>
</dbReference>
<evidence type="ECO:0000259" key="1">
    <source>
        <dbReference type="Pfam" id="PF01408"/>
    </source>
</evidence>
<dbReference type="Gene3D" id="2.160.10.10">
    <property type="entry name" value="Hexapeptide repeat proteins"/>
    <property type="match status" value="1"/>
</dbReference>
<organism evidence="3 4">
    <name type="scientific">Tectimicrobiota bacterium</name>
    <dbReference type="NCBI Taxonomy" id="2528274"/>
    <lineage>
        <taxon>Bacteria</taxon>
        <taxon>Pseudomonadati</taxon>
        <taxon>Nitrospinota/Tectimicrobiota group</taxon>
        <taxon>Candidatus Tectimicrobiota</taxon>
    </lineage>
</organism>
<dbReference type="CDD" id="cd03358">
    <property type="entry name" value="LbH_WxcM_N_like"/>
    <property type="match status" value="1"/>
</dbReference>
<dbReference type="GO" id="GO:0000166">
    <property type="term" value="F:nucleotide binding"/>
    <property type="evidence" value="ECO:0007669"/>
    <property type="project" value="InterPro"/>
</dbReference>
<dbReference type="InterPro" id="IPR055170">
    <property type="entry name" value="GFO_IDH_MocA-like_dom"/>
</dbReference>
<reference evidence="3" key="1">
    <citation type="submission" date="2020-07" db="EMBL/GenBank/DDBJ databases">
        <title>Huge and variable diversity of episymbiotic CPR bacteria and DPANN archaea in groundwater ecosystems.</title>
        <authorList>
            <person name="He C.Y."/>
            <person name="Keren R."/>
            <person name="Whittaker M."/>
            <person name="Farag I.F."/>
            <person name="Doudna J."/>
            <person name="Cate J.H.D."/>
            <person name="Banfield J.F."/>
        </authorList>
    </citation>
    <scope>NUCLEOTIDE SEQUENCE</scope>
    <source>
        <strain evidence="3">NC_groundwater_717_Ag_S-0.2um_59_8</strain>
    </source>
</reference>
<dbReference type="Pfam" id="PF01408">
    <property type="entry name" value="GFO_IDH_MocA"/>
    <property type="match status" value="1"/>
</dbReference>
<dbReference type="SUPFAM" id="SSF51161">
    <property type="entry name" value="Trimeric LpxA-like enzymes"/>
    <property type="match status" value="1"/>
</dbReference>
<dbReference type="Pfam" id="PF00132">
    <property type="entry name" value="Hexapep"/>
    <property type="match status" value="1"/>
</dbReference>
<dbReference type="InterPro" id="IPR011004">
    <property type="entry name" value="Trimer_LpxA-like_sf"/>
</dbReference>
<evidence type="ECO:0000313" key="3">
    <source>
        <dbReference type="EMBL" id="MBI3013903.1"/>
    </source>
</evidence>
<dbReference type="Proteomes" id="UP000741360">
    <property type="component" value="Unassembled WGS sequence"/>
</dbReference>
<dbReference type="InterPro" id="IPR036291">
    <property type="entry name" value="NAD(P)-bd_dom_sf"/>
</dbReference>
<comment type="caution">
    <text evidence="3">The sequence shown here is derived from an EMBL/GenBank/DDBJ whole genome shotgun (WGS) entry which is preliminary data.</text>
</comment>
<name>A0A932GMJ9_UNCTE</name>
<dbReference type="InterPro" id="IPR051450">
    <property type="entry name" value="Gfo/Idh/MocA_Oxidoreductases"/>
</dbReference>
<evidence type="ECO:0000313" key="4">
    <source>
        <dbReference type="Proteomes" id="UP000741360"/>
    </source>
</evidence>
<protein>
    <submittedName>
        <fullName evidence="3">Gfo/Idh/MocA family oxidoreductase</fullName>
    </submittedName>
</protein>
<dbReference type="SUPFAM" id="SSF51735">
    <property type="entry name" value="NAD(P)-binding Rossmann-fold domains"/>
    <property type="match status" value="1"/>
</dbReference>
<evidence type="ECO:0000259" key="2">
    <source>
        <dbReference type="Pfam" id="PF22725"/>
    </source>
</evidence>
<proteinExistence type="predicted"/>
<dbReference type="InterPro" id="IPR000683">
    <property type="entry name" value="Gfo/Idh/MocA-like_OxRdtase_N"/>
</dbReference>